<dbReference type="InterPro" id="IPR000620">
    <property type="entry name" value="EamA_dom"/>
</dbReference>
<dbReference type="Pfam" id="PF00892">
    <property type="entry name" value="EamA"/>
    <property type="match status" value="1"/>
</dbReference>
<proteinExistence type="inferred from homology"/>
<evidence type="ECO:0000256" key="1">
    <source>
        <dbReference type="ARBA" id="ARBA00004141"/>
    </source>
</evidence>
<feature type="transmembrane region" description="Helical" evidence="6">
    <location>
        <begin position="93"/>
        <end position="114"/>
    </location>
</feature>
<gene>
    <name evidence="8" type="ORF">V8G54_023264</name>
</gene>
<evidence type="ECO:0000313" key="8">
    <source>
        <dbReference type="EMBL" id="WVZ02458.1"/>
    </source>
</evidence>
<feature type="transmembrane region" description="Helical" evidence="6">
    <location>
        <begin position="126"/>
        <end position="146"/>
    </location>
</feature>
<dbReference type="InterPro" id="IPR030184">
    <property type="entry name" value="WAT1-related"/>
</dbReference>
<protein>
    <recommendedName>
        <fullName evidence="6">WAT1-related protein</fullName>
    </recommendedName>
</protein>
<evidence type="ECO:0000256" key="4">
    <source>
        <dbReference type="ARBA" id="ARBA00022989"/>
    </source>
</evidence>
<dbReference type="Proteomes" id="UP001374535">
    <property type="component" value="Chromosome 7"/>
</dbReference>
<reference evidence="8 9" key="1">
    <citation type="journal article" date="2023" name="Life. Sci Alliance">
        <title>Evolutionary insights into 3D genome organization and epigenetic landscape of Vigna mungo.</title>
        <authorList>
            <person name="Junaid A."/>
            <person name="Singh B."/>
            <person name="Bhatia S."/>
        </authorList>
    </citation>
    <scope>NUCLEOTIDE SEQUENCE [LARGE SCALE GENOMIC DNA]</scope>
    <source>
        <strain evidence="8">Urdbean</strain>
    </source>
</reference>
<keyword evidence="4 6" id="KW-1133">Transmembrane helix</keyword>
<evidence type="ECO:0000256" key="6">
    <source>
        <dbReference type="RuleBase" id="RU363077"/>
    </source>
</evidence>
<comment type="subcellular location">
    <subcellularLocation>
        <location evidence="1 6">Membrane</location>
        <topology evidence="1 6">Multi-pass membrane protein</topology>
    </subcellularLocation>
</comment>
<dbReference type="EMBL" id="CP144694">
    <property type="protein sequence ID" value="WVZ02458.1"/>
    <property type="molecule type" value="Genomic_DNA"/>
</dbReference>
<dbReference type="GO" id="GO:0022857">
    <property type="term" value="F:transmembrane transporter activity"/>
    <property type="evidence" value="ECO:0007669"/>
    <property type="project" value="InterPro"/>
</dbReference>
<keyword evidence="3 6" id="KW-0812">Transmembrane</keyword>
<sequence>MEKINMKQVRCIAKIVGTLVTVAGAMLMTLYRGPIVEMVWAKHPHNKTNGTTSTGSLDKDWFLGCIFLIIATLAWASLFVLQAKAIQTYKNHQLSLTSLVCFIGTVQAIAVTFVAEHNPSVWRIGWDMNLLAAAYAGIVTSSISYYVQGLVIKKKGPVFATAFSPLMMIIVAIMGSFILAEQIYLGGVIGAILIVIGLYSVLWGKHKEQVESKVGDEIPLAVKDGQSCVISGLNVKNDFTEEKYGEKEDCKNKKPSSVEVTEASSSVSVESYLLRSSERGKWRQKSMEVVQSSLNAQNPTWR</sequence>
<feature type="transmembrane region" description="Helical" evidence="6">
    <location>
        <begin position="158"/>
        <end position="177"/>
    </location>
</feature>
<keyword evidence="5 6" id="KW-0472">Membrane</keyword>
<evidence type="ECO:0000256" key="3">
    <source>
        <dbReference type="ARBA" id="ARBA00022692"/>
    </source>
</evidence>
<dbReference type="PANTHER" id="PTHR31218">
    <property type="entry name" value="WAT1-RELATED PROTEIN"/>
    <property type="match status" value="1"/>
</dbReference>
<feature type="transmembrane region" description="Helical" evidence="6">
    <location>
        <begin position="183"/>
        <end position="203"/>
    </location>
</feature>
<dbReference type="InterPro" id="IPR037185">
    <property type="entry name" value="EmrE-like"/>
</dbReference>
<name>A0AAQ3N539_VIGMU</name>
<dbReference type="AlphaFoldDB" id="A0AAQ3N539"/>
<keyword evidence="9" id="KW-1185">Reference proteome</keyword>
<evidence type="ECO:0000313" key="9">
    <source>
        <dbReference type="Proteomes" id="UP001374535"/>
    </source>
</evidence>
<dbReference type="GO" id="GO:0016020">
    <property type="term" value="C:membrane"/>
    <property type="evidence" value="ECO:0007669"/>
    <property type="project" value="UniProtKB-SubCell"/>
</dbReference>
<dbReference type="SUPFAM" id="SSF103481">
    <property type="entry name" value="Multidrug resistance efflux transporter EmrE"/>
    <property type="match status" value="1"/>
</dbReference>
<evidence type="ECO:0000256" key="5">
    <source>
        <dbReference type="ARBA" id="ARBA00023136"/>
    </source>
</evidence>
<feature type="transmembrane region" description="Helical" evidence="6">
    <location>
        <begin position="12"/>
        <end position="31"/>
    </location>
</feature>
<feature type="transmembrane region" description="Helical" evidence="6">
    <location>
        <begin position="61"/>
        <end position="81"/>
    </location>
</feature>
<accession>A0AAQ3N539</accession>
<feature type="domain" description="EamA" evidence="7">
    <location>
        <begin position="63"/>
        <end position="202"/>
    </location>
</feature>
<comment type="similarity">
    <text evidence="2 6">Belongs to the drug/metabolite transporter (DMT) superfamily. Plant drug/metabolite exporter (P-DME) (TC 2.A.7.4) family.</text>
</comment>
<evidence type="ECO:0000259" key="7">
    <source>
        <dbReference type="Pfam" id="PF00892"/>
    </source>
</evidence>
<organism evidence="8 9">
    <name type="scientific">Vigna mungo</name>
    <name type="common">Black gram</name>
    <name type="synonym">Phaseolus mungo</name>
    <dbReference type="NCBI Taxonomy" id="3915"/>
    <lineage>
        <taxon>Eukaryota</taxon>
        <taxon>Viridiplantae</taxon>
        <taxon>Streptophyta</taxon>
        <taxon>Embryophyta</taxon>
        <taxon>Tracheophyta</taxon>
        <taxon>Spermatophyta</taxon>
        <taxon>Magnoliopsida</taxon>
        <taxon>eudicotyledons</taxon>
        <taxon>Gunneridae</taxon>
        <taxon>Pentapetalae</taxon>
        <taxon>rosids</taxon>
        <taxon>fabids</taxon>
        <taxon>Fabales</taxon>
        <taxon>Fabaceae</taxon>
        <taxon>Papilionoideae</taxon>
        <taxon>50 kb inversion clade</taxon>
        <taxon>NPAAA clade</taxon>
        <taxon>indigoferoid/millettioid clade</taxon>
        <taxon>Phaseoleae</taxon>
        <taxon>Vigna</taxon>
    </lineage>
</organism>
<evidence type="ECO:0000256" key="2">
    <source>
        <dbReference type="ARBA" id="ARBA00007635"/>
    </source>
</evidence>